<comment type="caution">
    <text evidence="2">The sequence shown here is derived from an EMBL/GenBank/DDBJ whole genome shotgun (WGS) entry which is preliminary data.</text>
</comment>
<sequence length="188" mass="20062">MNEGVKAALPDARRGKPVRPGCTGTPRPSGRPPRHPPLYQLRGERVGGGGTSAKESWSLSQPSNKNCTQLPRRPHCQPDPSLRQVRAPCSPRAPLPPAQRPAPPAPLACFLGRSDAMDTFWWRAAWGLCLVQLSLAQIGECPPGRREGVARVAGTQPAAARAELALGGRSQMGGERLGFGGERGEDLR</sequence>
<feature type="compositionally biased region" description="Polar residues" evidence="1">
    <location>
        <begin position="53"/>
        <end position="69"/>
    </location>
</feature>
<gene>
    <name evidence="2" type="ORF">J1605_002735</name>
</gene>
<reference evidence="2 3" key="1">
    <citation type="submission" date="2022-11" db="EMBL/GenBank/DDBJ databases">
        <title>Whole genome sequence of Eschrichtius robustus ER-17-0199.</title>
        <authorList>
            <person name="Bruniche-Olsen A."/>
            <person name="Black A.N."/>
            <person name="Fields C.J."/>
            <person name="Walden K."/>
            <person name="Dewoody J.A."/>
        </authorList>
    </citation>
    <scope>NUCLEOTIDE SEQUENCE [LARGE SCALE GENOMIC DNA]</scope>
    <source>
        <strain evidence="2">ER-17-0199</strain>
        <tissue evidence="2">Blubber</tissue>
    </source>
</reference>
<dbReference type="Proteomes" id="UP001159641">
    <property type="component" value="Unassembled WGS sequence"/>
</dbReference>
<evidence type="ECO:0000256" key="1">
    <source>
        <dbReference type="SAM" id="MobiDB-lite"/>
    </source>
</evidence>
<dbReference type="AlphaFoldDB" id="A0AB34HXW7"/>
<feature type="compositionally biased region" description="Pro residues" evidence="1">
    <location>
        <begin position="91"/>
        <end position="103"/>
    </location>
</feature>
<protein>
    <submittedName>
        <fullName evidence="2">Uncharacterized protein</fullName>
    </submittedName>
</protein>
<evidence type="ECO:0000313" key="2">
    <source>
        <dbReference type="EMBL" id="KAJ8795973.1"/>
    </source>
</evidence>
<keyword evidence="3" id="KW-1185">Reference proteome</keyword>
<name>A0AB34HXW7_ESCRO</name>
<feature type="region of interest" description="Disordered" evidence="1">
    <location>
        <begin position="165"/>
        <end position="188"/>
    </location>
</feature>
<accession>A0AB34HXW7</accession>
<evidence type="ECO:0000313" key="3">
    <source>
        <dbReference type="Proteomes" id="UP001159641"/>
    </source>
</evidence>
<proteinExistence type="predicted"/>
<organism evidence="2 3">
    <name type="scientific">Eschrichtius robustus</name>
    <name type="common">California gray whale</name>
    <name type="synonym">Eschrichtius gibbosus</name>
    <dbReference type="NCBI Taxonomy" id="9764"/>
    <lineage>
        <taxon>Eukaryota</taxon>
        <taxon>Metazoa</taxon>
        <taxon>Chordata</taxon>
        <taxon>Craniata</taxon>
        <taxon>Vertebrata</taxon>
        <taxon>Euteleostomi</taxon>
        <taxon>Mammalia</taxon>
        <taxon>Eutheria</taxon>
        <taxon>Laurasiatheria</taxon>
        <taxon>Artiodactyla</taxon>
        <taxon>Whippomorpha</taxon>
        <taxon>Cetacea</taxon>
        <taxon>Mysticeti</taxon>
        <taxon>Eschrichtiidae</taxon>
        <taxon>Eschrichtius</taxon>
    </lineage>
</organism>
<feature type="compositionally biased region" description="Low complexity" evidence="1">
    <location>
        <begin position="19"/>
        <end position="28"/>
    </location>
</feature>
<dbReference type="EMBL" id="JAIQCJ010000544">
    <property type="protein sequence ID" value="KAJ8795973.1"/>
    <property type="molecule type" value="Genomic_DNA"/>
</dbReference>
<feature type="region of interest" description="Disordered" evidence="1">
    <location>
        <begin position="1"/>
        <end position="103"/>
    </location>
</feature>